<name>A0ABR1T884_9PEZI</name>
<organism evidence="2 3">
    <name type="scientific">Apiospora phragmitis</name>
    <dbReference type="NCBI Taxonomy" id="2905665"/>
    <lineage>
        <taxon>Eukaryota</taxon>
        <taxon>Fungi</taxon>
        <taxon>Dikarya</taxon>
        <taxon>Ascomycota</taxon>
        <taxon>Pezizomycotina</taxon>
        <taxon>Sordariomycetes</taxon>
        <taxon>Xylariomycetidae</taxon>
        <taxon>Amphisphaeriales</taxon>
        <taxon>Apiosporaceae</taxon>
        <taxon>Apiospora</taxon>
    </lineage>
</organism>
<dbReference type="PANTHER" id="PTHR33112:SF12">
    <property type="entry name" value="HETEROKARYON INCOMPATIBILITY DOMAIN-CONTAINING PROTEIN"/>
    <property type="match status" value="1"/>
</dbReference>
<comment type="caution">
    <text evidence="2">The sequence shown here is derived from an EMBL/GenBank/DDBJ whole genome shotgun (WGS) entry which is preliminary data.</text>
</comment>
<dbReference type="GeneID" id="92097765"/>
<feature type="domain" description="Heterokaryon incompatibility" evidence="1">
    <location>
        <begin position="3"/>
        <end position="101"/>
    </location>
</feature>
<dbReference type="EMBL" id="JAQQWL010000013">
    <property type="protein sequence ID" value="KAK8042810.1"/>
    <property type="molecule type" value="Genomic_DNA"/>
</dbReference>
<dbReference type="Proteomes" id="UP001480595">
    <property type="component" value="Unassembled WGS sequence"/>
</dbReference>
<dbReference type="PANTHER" id="PTHR33112">
    <property type="entry name" value="DOMAIN PROTEIN, PUTATIVE-RELATED"/>
    <property type="match status" value="1"/>
</dbReference>
<proteinExistence type="predicted"/>
<sequence>MRIPYLWVDALCILQDDAEEKVKLIGIMDQIYGAAVVTLVAAEGTNSNAGLPGVRIAEKARTNYKYSDKRIGPWVLSMAAEDLLSIQRQALWTKRGWTFQEKIMSKRLLIFGKTQCYFWCNSGLLQEDIHLETDPRRHEIDICMFKKATDKHLGRTCSPLNSYPLRNYDEAVSAYISRRLTYAQDALSAFRGIANMLEATLGNMFWYMPERAWSMCMSWHWVDARVAPEHFPDAFVARPSDAADGEEDDNPNKGAVAAGSAPLFPSWSWLSSMSRCPFKVGAFVPLRGEHHPRFVYHKVDAIDGSPCKIVSDVTSAEEYLRDAYSLDDEPAGAGASDWLRDYTDHDGAVPSVHIAAGETTIEDPSRPDGYWSHTDPDRLVIYRREPCPLDHLLVFWAPSYYLHVDAEPVEKYTLDSALAPERSQQVSPESLVPGYRTYLVRASSELQLLGQVILPQKWRGDIKDAQQFIMIATDTTRADLMLIEWDAGLAKRVQVIRGVKLCDLDQVSSSLEMIVLA</sequence>
<gene>
    <name evidence="2" type="ORF">PG994_013293</name>
</gene>
<evidence type="ECO:0000313" key="2">
    <source>
        <dbReference type="EMBL" id="KAK8042810.1"/>
    </source>
</evidence>
<accession>A0ABR1T884</accession>
<evidence type="ECO:0000313" key="3">
    <source>
        <dbReference type="Proteomes" id="UP001480595"/>
    </source>
</evidence>
<dbReference type="InterPro" id="IPR010730">
    <property type="entry name" value="HET"/>
</dbReference>
<reference evidence="2 3" key="1">
    <citation type="submission" date="2023-01" db="EMBL/GenBank/DDBJ databases">
        <title>Analysis of 21 Apiospora genomes using comparative genomics revels a genus with tremendous synthesis potential of carbohydrate active enzymes and secondary metabolites.</title>
        <authorList>
            <person name="Sorensen T."/>
        </authorList>
    </citation>
    <scope>NUCLEOTIDE SEQUENCE [LARGE SCALE GENOMIC DNA]</scope>
    <source>
        <strain evidence="2 3">CBS 135458</strain>
    </source>
</reference>
<dbReference type="RefSeq" id="XP_066709663.1">
    <property type="nucleotide sequence ID" value="XM_066864702.1"/>
</dbReference>
<protein>
    <recommendedName>
        <fullName evidence="1">Heterokaryon incompatibility domain-containing protein</fullName>
    </recommendedName>
</protein>
<evidence type="ECO:0000259" key="1">
    <source>
        <dbReference type="Pfam" id="PF06985"/>
    </source>
</evidence>
<dbReference type="Pfam" id="PF06985">
    <property type="entry name" value="HET"/>
    <property type="match status" value="1"/>
</dbReference>
<keyword evidence="3" id="KW-1185">Reference proteome</keyword>